<dbReference type="EMBL" id="VBAP01000061">
    <property type="protein sequence ID" value="TMI73901.1"/>
    <property type="molecule type" value="Genomic_DNA"/>
</dbReference>
<proteinExistence type="predicted"/>
<comment type="caution">
    <text evidence="1">The sequence shown here is derived from an EMBL/GenBank/DDBJ whole genome shotgun (WGS) entry which is preliminary data.</text>
</comment>
<dbReference type="PROSITE" id="PS51257">
    <property type="entry name" value="PROKAR_LIPOPROTEIN"/>
    <property type="match status" value="1"/>
</dbReference>
<accession>A0A537IRD7</accession>
<evidence type="ECO:0000313" key="1">
    <source>
        <dbReference type="EMBL" id="TMI73901.1"/>
    </source>
</evidence>
<dbReference type="Proteomes" id="UP000318834">
    <property type="component" value="Unassembled WGS sequence"/>
</dbReference>
<dbReference type="AlphaFoldDB" id="A0A537IRD7"/>
<organism evidence="1 2">
    <name type="scientific">Candidatus Segetimicrobium genomatis</name>
    <dbReference type="NCBI Taxonomy" id="2569760"/>
    <lineage>
        <taxon>Bacteria</taxon>
        <taxon>Bacillati</taxon>
        <taxon>Candidatus Sysuimicrobiota</taxon>
        <taxon>Candidatus Sysuimicrobiia</taxon>
        <taxon>Candidatus Sysuimicrobiales</taxon>
        <taxon>Candidatus Segetimicrobiaceae</taxon>
        <taxon>Candidatus Segetimicrobium</taxon>
    </lineage>
</organism>
<sequence>MRGIGIAGLLVGAVVLAGCSERSSTTAPSAPLASAAALSAAGFIGDRPYTWSLKCSGVVESYASWSWTAAGAPITGSEKFEGCGFSATFYTGTGVRPAAADGLSACVNSSCETWSFDPTGSFKAQLKGSRYEICIFKCNNKPLATATLNVDS</sequence>
<evidence type="ECO:0000313" key="2">
    <source>
        <dbReference type="Proteomes" id="UP000318834"/>
    </source>
</evidence>
<gene>
    <name evidence="1" type="ORF">E6H05_08575</name>
</gene>
<name>A0A537IRD7_9BACT</name>
<reference evidence="1 2" key="1">
    <citation type="journal article" date="2019" name="Nat. Microbiol.">
        <title>Mediterranean grassland soil C-N compound turnover is dependent on rainfall and depth, and is mediated by genomically divergent microorganisms.</title>
        <authorList>
            <person name="Diamond S."/>
            <person name="Andeer P.F."/>
            <person name="Li Z."/>
            <person name="Crits-Christoph A."/>
            <person name="Burstein D."/>
            <person name="Anantharaman K."/>
            <person name="Lane K.R."/>
            <person name="Thomas B.C."/>
            <person name="Pan C."/>
            <person name="Northen T.R."/>
            <person name="Banfield J.F."/>
        </authorList>
    </citation>
    <scope>NUCLEOTIDE SEQUENCE [LARGE SCALE GENOMIC DNA]</scope>
    <source>
        <strain evidence="1">NP_8</strain>
    </source>
</reference>
<protein>
    <submittedName>
        <fullName evidence="1">Uncharacterized protein</fullName>
    </submittedName>
</protein>